<keyword evidence="10" id="KW-1185">Reference proteome</keyword>
<dbReference type="EMBL" id="JAVDRL010000003">
    <property type="protein sequence ID" value="MDR6530569.1"/>
    <property type="molecule type" value="Genomic_DNA"/>
</dbReference>
<feature type="transmembrane region" description="Helical" evidence="8">
    <location>
        <begin position="32"/>
        <end position="52"/>
    </location>
</feature>
<comment type="caution">
    <text evidence="9">The sequence shown here is derived from an EMBL/GenBank/DDBJ whole genome shotgun (WGS) entry which is preliminary data.</text>
</comment>
<reference evidence="9 10" key="1">
    <citation type="submission" date="2023-07" db="EMBL/GenBank/DDBJ databases">
        <title>Sorghum-associated microbial communities from plants grown in Nebraska, USA.</title>
        <authorList>
            <person name="Schachtman D."/>
        </authorList>
    </citation>
    <scope>NUCLEOTIDE SEQUENCE [LARGE SCALE GENOMIC DNA]</scope>
    <source>
        <strain evidence="9 10">DS2154</strain>
    </source>
</reference>
<proteinExistence type="inferred from homology"/>
<evidence type="ECO:0000256" key="8">
    <source>
        <dbReference type="RuleBase" id="RU363041"/>
    </source>
</evidence>
<evidence type="ECO:0000256" key="6">
    <source>
        <dbReference type="ARBA" id="ARBA00022989"/>
    </source>
</evidence>
<sequence>MLTDPLFYAVAIPAVILLGLAKGGFAGIGVVAVPLMALVISPVLAAAITLPILLAQDVVSVWSFRRTWDRGLLVLMLPAAAVGVFVGWLLAARVSVAAVELSIGVISIAFSLQRLWAERAVKAAEAVEAGPGRPLMGLGLGALCGAIAGFTSQVAHAGGPPFQIYVLPRRLPRDVFIGTSAIFFATVNWMKVPAYVALGQFTPQVLTTAAVLLPLALASTWAGVWLVRRVPAEGFYRVIYVLLIAVGAKLAWDGAHGLLA</sequence>
<keyword evidence="3" id="KW-0813">Transport</keyword>
<evidence type="ECO:0000313" key="10">
    <source>
        <dbReference type="Proteomes" id="UP001262754"/>
    </source>
</evidence>
<dbReference type="PANTHER" id="PTHR30269">
    <property type="entry name" value="TRANSMEMBRANE PROTEIN YFCA"/>
    <property type="match status" value="1"/>
</dbReference>
<feature type="transmembrane region" description="Helical" evidence="8">
    <location>
        <begin position="234"/>
        <end position="252"/>
    </location>
</feature>
<feature type="transmembrane region" description="Helical" evidence="8">
    <location>
        <begin position="204"/>
        <end position="227"/>
    </location>
</feature>
<evidence type="ECO:0000256" key="2">
    <source>
        <dbReference type="ARBA" id="ARBA00009142"/>
    </source>
</evidence>
<evidence type="ECO:0000256" key="3">
    <source>
        <dbReference type="ARBA" id="ARBA00022448"/>
    </source>
</evidence>
<name>A0ABU1MWM1_9CAUL</name>
<feature type="transmembrane region" description="Helical" evidence="8">
    <location>
        <begin position="6"/>
        <end position="25"/>
    </location>
</feature>
<gene>
    <name evidence="9" type="ORF">J2800_001305</name>
</gene>
<comment type="similarity">
    <text evidence="2 8">Belongs to the 4-toluene sulfonate uptake permease (TSUP) (TC 2.A.102) family.</text>
</comment>
<evidence type="ECO:0000313" key="9">
    <source>
        <dbReference type="EMBL" id="MDR6530569.1"/>
    </source>
</evidence>
<dbReference type="Proteomes" id="UP001262754">
    <property type="component" value="Unassembled WGS sequence"/>
</dbReference>
<evidence type="ECO:0000256" key="7">
    <source>
        <dbReference type="ARBA" id="ARBA00023136"/>
    </source>
</evidence>
<evidence type="ECO:0000256" key="5">
    <source>
        <dbReference type="ARBA" id="ARBA00022692"/>
    </source>
</evidence>
<dbReference type="RefSeq" id="WP_310030133.1">
    <property type="nucleotide sequence ID" value="NZ_JAVDRL010000003.1"/>
</dbReference>
<feature type="transmembrane region" description="Helical" evidence="8">
    <location>
        <begin position="136"/>
        <end position="155"/>
    </location>
</feature>
<evidence type="ECO:0000256" key="4">
    <source>
        <dbReference type="ARBA" id="ARBA00022475"/>
    </source>
</evidence>
<feature type="transmembrane region" description="Helical" evidence="8">
    <location>
        <begin position="72"/>
        <end position="91"/>
    </location>
</feature>
<dbReference type="Pfam" id="PF01925">
    <property type="entry name" value="TauE"/>
    <property type="match status" value="1"/>
</dbReference>
<feature type="transmembrane region" description="Helical" evidence="8">
    <location>
        <begin position="98"/>
        <end position="116"/>
    </location>
</feature>
<comment type="subcellular location">
    <subcellularLocation>
        <location evidence="1 8">Cell membrane</location>
        <topology evidence="1 8">Multi-pass membrane protein</topology>
    </subcellularLocation>
</comment>
<keyword evidence="7 8" id="KW-0472">Membrane</keyword>
<keyword evidence="4 8" id="KW-1003">Cell membrane</keyword>
<organism evidence="9 10">
    <name type="scientific">Caulobacter rhizosphaerae</name>
    <dbReference type="NCBI Taxonomy" id="2010972"/>
    <lineage>
        <taxon>Bacteria</taxon>
        <taxon>Pseudomonadati</taxon>
        <taxon>Pseudomonadota</taxon>
        <taxon>Alphaproteobacteria</taxon>
        <taxon>Caulobacterales</taxon>
        <taxon>Caulobacteraceae</taxon>
        <taxon>Caulobacter</taxon>
    </lineage>
</organism>
<keyword evidence="6 8" id="KW-1133">Transmembrane helix</keyword>
<dbReference type="InterPro" id="IPR052017">
    <property type="entry name" value="TSUP"/>
</dbReference>
<dbReference type="PANTHER" id="PTHR30269:SF37">
    <property type="entry name" value="MEMBRANE TRANSPORTER PROTEIN"/>
    <property type="match status" value="1"/>
</dbReference>
<evidence type="ECO:0000256" key="1">
    <source>
        <dbReference type="ARBA" id="ARBA00004651"/>
    </source>
</evidence>
<protein>
    <recommendedName>
        <fullName evidence="8">Probable membrane transporter protein</fullName>
    </recommendedName>
</protein>
<accession>A0ABU1MWM1</accession>
<keyword evidence="5 8" id="KW-0812">Transmembrane</keyword>
<dbReference type="InterPro" id="IPR002781">
    <property type="entry name" value="TM_pro_TauE-like"/>
</dbReference>